<feature type="compositionally biased region" description="Low complexity" evidence="1">
    <location>
        <begin position="778"/>
        <end position="802"/>
    </location>
</feature>
<dbReference type="InterPro" id="IPR000467">
    <property type="entry name" value="G_patch_dom"/>
</dbReference>
<feature type="compositionally biased region" description="Basic residues" evidence="1">
    <location>
        <begin position="854"/>
        <end position="866"/>
    </location>
</feature>
<dbReference type="Proteomes" id="UP000245946">
    <property type="component" value="Unassembled WGS sequence"/>
</dbReference>
<feature type="compositionally biased region" description="Basic and acidic residues" evidence="1">
    <location>
        <begin position="840"/>
        <end position="853"/>
    </location>
</feature>
<evidence type="ECO:0000256" key="1">
    <source>
        <dbReference type="SAM" id="MobiDB-lite"/>
    </source>
</evidence>
<feature type="compositionally biased region" description="Low complexity" evidence="1">
    <location>
        <begin position="705"/>
        <end position="723"/>
    </location>
</feature>
<organism evidence="3 4">
    <name type="scientific">Tilletiopsis washingtonensis</name>
    <dbReference type="NCBI Taxonomy" id="58919"/>
    <lineage>
        <taxon>Eukaryota</taxon>
        <taxon>Fungi</taxon>
        <taxon>Dikarya</taxon>
        <taxon>Basidiomycota</taxon>
        <taxon>Ustilaginomycotina</taxon>
        <taxon>Exobasidiomycetes</taxon>
        <taxon>Entylomatales</taxon>
        <taxon>Entylomatales incertae sedis</taxon>
        <taxon>Tilletiopsis</taxon>
    </lineage>
</organism>
<gene>
    <name evidence="3" type="ORF">FA09DRAFT_363491</name>
</gene>
<dbReference type="AlphaFoldDB" id="A0A316Z354"/>
<feature type="compositionally biased region" description="Low complexity" evidence="1">
    <location>
        <begin position="565"/>
        <end position="574"/>
    </location>
</feature>
<feature type="region of interest" description="Disordered" evidence="1">
    <location>
        <begin position="705"/>
        <end position="750"/>
    </location>
</feature>
<evidence type="ECO:0000313" key="3">
    <source>
        <dbReference type="EMBL" id="PWN94613.1"/>
    </source>
</evidence>
<sequence length="876" mass="91456">MAAARLRRRLSPSMPAPRVTESFVVLGTPLPPLDSRRADPNEGRPLWEQEVRDEQGRRRLHGAFTGGFSAGYYNTVGSREGWTPQQFRSSRRDGDRAGAAARPQQTAEDFMDDEDREALRGQLVVAHSYGGAAAAPQERGAAYDPLLGALGLPPTATGSDGGLAAGSSSDGVVAARSALGERLLTRMGWTAGSGLGPRVSPARHAALVQLAGLPRTAALQLDEGARIAAATHGVPPPDSRLIAADAWSGRRGLGAAPAQPALEGLRDGPQHLLGKGKVVMRDDRGGGFGLGALEEDSDGEDEMYAARDSIHSSTLGQTQPRRSVPGDKARAAGQRAPDVQARSDTDNRWSDGSFVLKGFRVVDSMRGREEHLYAPPSVPKDWSPDPQRVWAVDAAGAAKPDAGAVQGAPPTEGVAPPAAPGALRPDDRASILGEARIPGPPPSIMNYLSAKDRERLQRVKAESAAGLAGPAAVRPPSPEPFAALEVPFLDRVTANAALRGYMPFADNPAKQERYRSYLSAQANPAEAQPLTAPPGQGVEASNAELREFNKSAGIFRPMSVAMSSRFTSSSSAPSGVPATDAPIVAGGLYQPTPKPPTERADLRKPAPEPEETEILSDAQQAARSGMFGALTRSTSSWAPEKLLCKRFGVPPPSSTLHDASAGTSASSGVNAHWEANRHELEQMAKGRAWTSGAADPVAPTALPTAFGAAPASAGPTAHASGSGQSEPAKAAARSLETVGLGEDENQGRETLTYVRPPIDIFKAVFASDDEEDGDEAPVRPLAAKAAAPAAPRSAAAPQQPAVDIAPRAGPDASDPSNAFRPAFVPRAKRTAVGAGSGSDEDSKAGKQGADAKREKKRKKDKDKRPKGMLTFSVDDE</sequence>
<feature type="compositionally biased region" description="Polar residues" evidence="1">
    <location>
        <begin position="311"/>
        <end position="321"/>
    </location>
</feature>
<dbReference type="GO" id="GO:0006397">
    <property type="term" value="P:mRNA processing"/>
    <property type="evidence" value="ECO:0007669"/>
    <property type="project" value="InterPro"/>
</dbReference>
<protein>
    <submittedName>
        <fullName evidence="3">DUF1604-domain-containing protein</fullName>
    </submittedName>
</protein>
<accession>A0A316Z354</accession>
<name>A0A316Z354_9BASI</name>
<dbReference type="Pfam" id="PF07713">
    <property type="entry name" value="DUF1604"/>
    <property type="match status" value="1"/>
</dbReference>
<dbReference type="EMBL" id="KZ819310">
    <property type="protein sequence ID" value="PWN94613.1"/>
    <property type="molecule type" value="Genomic_DNA"/>
</dbReference>
<dbReference type="RefSeq" id="XP_025594892.1">
    <property type="nucleotide sequence ID" value="XM_025745597.1"/>
</dbReference>
<dbReference type="GO" id="GO:0003723">
    <property type="term" value="F:RNA binding"/>
    <property type="evidence" value="ECO:0007669"/>
    <property type="project" value="TreeGrafter"/>
</dbReference>
<feature type="region of interest" description="Disordered" evidence="1">
    <location>
        <begin position="309"/>
        <end position="346"/>
    </location>
</feature>
<dbReference type="PROSITE" id="PS50174">
    <property type="entry name" value="G_PATCH"/>
    <property type="match status" value="1"/>
</dbReference>
<proteinExistence type="predicted"/>
<dbReference type="OrthoDB" id="20507at2759"/>
<dbReference type="GO" id="GO:0005634">
    <property type="term" value="C:nucleus"/>
    <property type="evidence" value="ECO:0007669"/>
    <property type="project" value="TreeGrafter"/>
</dbReference>
<dbReference type="PANTHER" id="PTHR13384:SF19">
    <property type="entry name" value="G PATCH DOMAIN-CONTAINING PROTEIN 1"/>
    <property type="match status" value="1"/>
</dbReference>
<feature type="compositionally biased region" description="Basic and acidic residues" evidence="1">
    <location>
        <begin position="596"/>
        <end position="607"/>
    </location>
</feature>
<dbReference type="Pfam" id="PF26093">
    <property type="entry name" value="HTH_TGH"/>
    <property type="match status" value="1"/>
</dbReference>
<feature type="region of interest" description="Disordered" evidence="1">
    <location>
        <begin position="768"/>
        <end position="876"/>
    </location>
</feature>
<evidence type="ECO:0000313" key="4">
    <source>
        <dbReference type="Proteomes" id="UP000245946"/>
    </source>
</evidence>
<feature type="region of interest" description="Disordered" evidence="1">
    <location>
        <begin position="400"/>
        <end position="422"/>
    </location>
</feature>
<dbReference type="GeneID" id="37273141"/>
<dbReference type="STRING" id="58919.A0A316Z354"/>
<feature type="region of interest" description="Disordered" evidence="1">
    <location>
        <begin position="77"/>
        <end position="112"/>
    </location>
</feature>
<dbReference type="PANTHER" id="PTHR13384">
    <property type="entry name" value="G PATCH DOMAIN-CONTAINING PROTEIN 1"/>
    <property type="match status" value="1"/>
</dbReference>
<dbReference type="InterPro" id="IPR011666">
    <property type="entry name" value="DUF1604"/>
</dbReference>
<evidence type="ECO:0000259" key="2">
    <source>
        <dbReference type="PROSITE" id="PS50174"/>
    </source>
</evidence>
<keyword evidence="4" id="KW-1185">Reference proteome</keyword>
<feature type="region of interest" description="Disordered" evidence="1">
    <location>
        <begin position="565"/>
        <end position="611"/>
    </location>
</feature>
<feature type="domain" description="G-patch" evidence="2">
    <location>
        <begin position="176"/>
        <end position="258"/>
    </location>
</feature>
<reference evidence="3 4" key="1">
    <citation type="journal article" date="2018" name="Mol. Biol. Evol.">
        <title>Broad Genomic Sampling Reveals a Smut Pathogenic Ancestry of the Fungal Clade Ustilaginomycotina.</title>
        <authorList>
            <person name="Kijpornyongpan T."/>
            <person name="Mondo S.J."/>
            <person name="Barry K."/>
            <person name="Sandor L."/>
            <person name="Lee J."/>
            <person name="Lipzen A."/>
            <person name="Pangilinan J."/>
            <person name="LaButti K."/>
            <person name="Hainaut M."/>
            <person name="Henrissat B."/>
            <person name="Grigoriev I.V."/>
            <person name="Spatafora J.W."/>
            <person name="Aime M.C."/>
        </authorList>
    </citation>
    <scope>NUCLEOTIDE SEQUENCE [LARGE SCALE GENOMIC DNA]</scope>
    <source>
        <strain evidence="3 4">MCA 4186</strain>
    </source>
</reference>